<dbReference type="EMBL" id="ABXU01000029">
    <property type="protein sequence ID" value="EEB33868.1"/>
    <property type="molecule type" value="Genomic_DNA"/>
</dbReference>
<sequence>MMFFSDDIKTNNMKIYYTDESSCKDKIDLIQIFFSTQYYDDKTQQKYALSFLMNFTGKEITYEKIISFPFLYYQTFMIFLNA</sequence>
<name>B6WSV6_9BACT</name>
<dbReference type="HOGENOM" id="CLU_2552747_0_0_7"/>
<proteinExistence type="predicted"/>
<dbReference type="AlphaFoldDB" id="B6WSV6"/>
<evidence type="ECO:0000313" key="1">
    <source>
        <dbReference type="EMBL" id="EEB33868.1"/>
    </source>
</evidence>
<protein>
    <submittedName>
        <fullName evidence="1">Uncharacterized protein</fullName>
    </submittedName>
</protein>
<organism evidence="1 2">
    <name type="scientific">Desulfovibrio piger ATCC 29098</name>
    <dbReference type="NCBI Taxonomy" id="411464"/>
    <lineage>
        <taxon>Bacteria</taxon>
        <taxon>Pseudomonadati</taxon>
        <taxon>Thermodesulfobacteriota</taxon>
        <taxon>Desulfovibrionia</taxon>
        <taxon>Desulfovibrionales</taxon>
        <taxon>Desulfovibrionaceae</taxon>
        <taxon>Desulfovibrio</taxon>
    </lineage>
</organism>
<accession>B6WSV6</accession>
<dbReference type="Proteomes" id="UP000003676">
    <property type="component" value="Unassembled WGS sequence"/>
</dbReference>
<reference evidence="1 2" key="1">
    <citation type="submission" date="2008-10" db="EMBL/GenBank/DDBJ databases">
        <title>Draft genome sequence of Desulvovibrio piger (ATCC 29098).</title>
        <authorList>
            <person name="Sudarsanam P."/>
            <person name="Ley R."/>
            <person name="Guruge J."/>
            <person name="Turnbaugh P.J."/>
            <person name="Mahowald M."/>
            <person name="Liep D."/>
            <person name="Gordon J."/>
        </authorList>
    </citation>
    <scope>NUCLEOTIDE SEQUENCE [LARGE SCALE GENOMIC DNA]</scope>
    <source>
        <strain evidence="1 2">ATCC 29098</strain>
    </source>
</reference>
<gene>
    <name evidence="1" type="ORF">DESPIG_01158</name>
</gene>
<reference evidence="1 2" key="2">
    <citation type="submission" date="2008-10" db="EMBL/GenBank/DDBJ databases">
        <authorList>
            <person name="Fulton L."/>
            <person name="Clifton S."/>
            <person name="Fulton B."/>
            <person name="Xu J."/>
            <person name="Minx P."/>
            <person name="Pepin K.H."/>
            <person name="Johnson M."/>
            <person name="Bhonagiri V."/>
            <person name="Nash W.E."/>
            <person name="Mardis E.R."/>
            <person name="Wilson R.K."/>
        </authorList>
    </citation>
    <scope>NUCLEOTIDE SEQUENCE [LARGE SCALE GENOMIC DNA]</scope>
    <source>
        <strain evidence="1 2">ATCC 29098</strain>
    </source>
</reference>
<comment type="caution">
    <text evidence="1">The sequence shown here is derived from an EMBL/GenBank/DDBJ whole genome shotgun (WGS) entry which is preliminary data.</text>
</comment>
<evidence type="ECO:0000313" key="2">
    <source>
        <dbReference type="Proteomes" id="UP000003676"/>
    </source>
</evidence>